<sequence length="125" mass="13932">MKFLIDECLHTSLVAVAQVHGHDCFHVNWLGLSGETDWDLMPRIVAEDFTFVTNNARDFRKLYAKEALHAGLVIIVPQVLPALQRDLFALILQDLAGAQDMVNEVVEVSLDGEDAVVTRYSLPEA</sequence>
<name>A0A4Q8XNL3_RHILE</name>
<dbReference type="RefSeq" id="WP_130685659.1">
    <property type="nucleotide sequence ID" value="NZ_SIPC01000010.1"/>
</dbReference>
<protein>
    <submittedName>
        <fullName evidence="2">Toxin-antitoxin system, toxin component, PIN family protein</fullName>
    </submittedName>
</protein>
<organism evidence="2 3">
    <name type="scientific">Rhizobium leguminosarum</name>
    <dbReference type="NCBI Taxonomy" id="384"/>
    <lineage>
        <taxon>Bacteria</taxon>
        <taxon>Pseudomonadati</taxon>
        <taxon>Pseudomonadota</taxon>
        <taxon>Alphaproteobacteria</taxon>
        <taxon>Hyphomicrobiales</taxon>
        <taxon>Rhizobiaceae</taxon>
        <taxon>Rhizobium/Agrobacterium group</taxon>
        <taxon>Rhizobium</taxon>
    </lineage>
</organism>
<dbReference type="InterPro" id="IPR041049">
    <property type="entry name" value="DUF5615"/>
</dbReference>
<gene>
    <name evidence="2" type="ORF">ELI03_35250</name>
</gene>
<evidence type="ECO:0000259" key="1">
    <source>
        <dbReference type="Pfam" id="PF18480"/>
    </source>
</evidence>
<dbReference type="EMBL" id="SIPC01000010">
    <property type="protein sequence ID" value="TAX64113.1"/>
    <property type="molecule type" value="Genomic_DNA"/>
</dbReference>
<evidence type="ECO:0000313" key="2">
    <source>
        <dbReference type="EMBL" id="TAX64113.1"/>
    </source>
</evidence>
<proteinExistence type="predicted"/>
<evidence type="ECO:0000313" key="3">
    <source>
        <dbReference type="Proteomes" id="UP000293652"/>
    </source>
</evidence>
<dbReference type="Proteomes" id="UP000293652">
    <property type="component" value="Unassembled WGS sequence"/>
</dbReference>
<comment type="caution">
    <text evidence="2">The sequence shown here is derived from an EMBL/GenBank/DDBJ whole genome shotgun (WGS) entry which is preliminary data.</text>
</comment>
<reference evidence="2 3" key="1">
    <citation type="submission" date="2019-02" db="EMBL/GenBank/DDBJ databases">
        <title>The genomic architecture of introgression among sibling species of bacteria.</title>
        <authorList>
            <person name="Cavassim M.I.A."/>
            <person name="Moeskjaer S."/>
            <person name="Moslemi C."/>
            <person name="Fields B."/>
            <person name="Bachmann A."/>
            <person name="Vilhjalmsson B."/>
            <person name="Schierup M.H."/>
            <person name="Young J.P.W."/>
            <person name="Andersen S.U."/>
        </authorList>
    </citation>
    <scope>NUCLEOTIDE SEQUENCE [LARGE SCALE GENOMIC DNA]</scope>
    <source>
        <strain evidence="2 3">SM145A</strain>
    </source>
</reference>
<accession>A0A4Q8XNL3</accession>
<dbReference type="AlphaFoldDB" id="A0A4Q8XNL3"/>
<feature type="domain" description="DUF5615" evidence="1">
    <location>
        <begin position="1"/>
        <end position="95"/>
    </location>
</feature>
<dbReference type="Pfam" id="PF18480">
    <property type="entry name" value="DUF5615"/>
    <property type="match status" value="1"/>
</dbReference>